<dbReference type="Proteomes" id="UP000315783">
    <property type="component" value="Unassembled WGS sequence"/>
</dbReference>
<dbReference type="AlphaFoldDB" id="A0A545UKL2"/>
<comment type="caution">
    <text evidence="2">The sequence shown here is derived from an EMBL/GenBank/DDBJ whole genome shotgun (WGS) entry which is preliminary data.</text>
</comment>
<dbReference type="EMBL" id="SPUK01000045">
    <property type="protein sequence ID" value="TQV90002.1"/>
    <property type="molecule type" value="Genomic_DNA"/>
</dbReference>
<keyword evidence="3" id="KW-1185">Reference proteome</keyword>
<evidence type="ECO:0000313" key="2">
    <source>
        <dbReference type="EMBL" id="TQV90002.1"/>
    </source>
</evidence>
<reference evidence="2 3" key="1">
    <citation type="journal article" date="2019" name="Appl. Microbiol. Biotechnol.">
        <title>Genome sequence of Isaria javanica and comparative genome analysis insights into family S53 peptidase evolution in fungal entomopathogens.</title>
        <authorList>
            <person name="Lin R."/>
            <person name="Zhang X."/>
            <person name="Xin B."/>
            <person name="Zou M."/>
            <person name="Gao Y."/>
            <person name="Qin F."/>
            <person name="Hu Q."/>
            <person name="Xie B."/>
            <person name="Cheng X."/>
        </authorList>
    </citation>
    <scope>NUCLEOTIDE SEQUENCE [LARGE SCALE GENOMIC DNA]</scope>
    <source>
        <strain evidence="2 3">IJ1G</strain>
    </source>
</reference>
<gene>
    <name evidence="2" type="ORF">IF1G_11325</name>
</gene>
<proteinExistence type="predicted"/>
<evidence type="ECO:0000313" key="3">
    <source>
        <dbReference type="Proteomes" id="UP000315783"/>
    </source>
</evidence>
<sequence>MHLFYLAAAALAAPALGEPIPKVRTSGTKPWIVDYDISEICFPGQLENCLGSMAYCASKGWEANAEPAPYRSPGECLAARTTTDGSPNAAPGGKIPFLEPTGIDCFHAVNAETCKGSAAFCAVSKDEAACLAARSPPPDNLEFREPGQCRLLTEKCLGTKKWCALGSAAEQKKCEQRREAN</sequence>
<name>A0A545UKL2_9HYPO</name>
<keyword evidence="1" id="KW-0732">Signal</keyword>
<feature type="signal peptide" evidence="1">
    <location>
        <begin position="1"/>
        <end position="17"/>
    </location>
</feature>
<protein>
    <submittedName>
        <fullName evidence="2">Uncharacterized protein</fullName>
    </submittedName>
</protein>
<organism evidence="2 3">
    <name type="scientific">Cordyceps javanica</name>
    <dbReference type="NCBI Taxonomy" id="43265"/>
    <lineage>
        <taxon>Eukaryota</taxon>
        <taxon>Fungi</taxon>
        <taxon>Dikarya</taxon>
        <taxon>Ascomycota</taxon>
        <taxon>Pezizomycotina</taxon>
        <taxon>Sordariomycetes</taxon>
        <taxon>Hypocreomycetidae</taxon>
        <taxon>Hypocreales</taxon>
        <taxon>Cordycipitaceae</taxon>
        <taxon>Cordyceps</taxon>
    </lineage>
</organism>
<evidence type="ECO:0000256" key="1">
    <source>
        <dbReference type="SAM" id="SignalP"/>
    </source>
</evidence>
<feature type="chain" id="PRO_5021913111" evidence="1">
    <location>
        <begin position="18"/>
        <end position="181"/>
    </location>
</feature>
<accession>A0A545UKL2</accession>